<evidence type="ECO:0000256" key="6">
    <source>
        <dbReference type="ARBA" id="ARBA00022729"/>
    </source>
</evidence>
<sequence>MAKSVVLIFIISLVLCVSEGRVISPDSDPHRSVHNPPYLAASSPEQSRHNDFDDQLCKGLGREECLVRKTLAAHTDYIYTQDTNGP</sequence>
<gene>
    <name evidence="11" type="ORF">QN277_029054</name>
</gene>
<evidence type="ECO:0000256" key="9">
    <source>
        <dbReference type="RuleBase" id="RU368031"/>
    </source>
</evidence>
<dbReference type="GO" id="GO:0030154">
    <property type="term" value="P:cell differentiation"/>
    <property type="evidence" value="ECO:0007669"/>
    <property type="project" value="UniProtKB-UniRule"/>
</dbReference>
<keyword evidence="6 9" id="KW-0732">Signal</keyword>
<evidence type="ECO:0000256" key="1">
    <source>
        <dbReference type="ARBA" id="ARBA00004613"/>
    </source>
</evidence>
<dbReference type="Pfam" id="PF06404">
    <property type="entry name" value="PSK"/>
    <property type="match status" value="1"/>
</dbReference>
<keyword evidence="5 9" id="KW-0765">Sulfation</keyword>
<dbReference type="GO" id="GO:0005576">
    <property type="term" value="C:extracellular region"/>
    <property type="evidence" value="ECO:0007669"/>
    <property type="project" value="UniProtKB-SubCell"/>
</dbReference>
<dbReference type="GO" id="GO:0008083">
    <property type="term" value="F:growth factor activity"/>
    <property type="evidence" value="ECO:0007669"/>
    <property type="project" value="UniProtKB-UniRule"/>
</dbReference>
<dbReference type="InterPro" id="IPR009438">
    <property type="entry name" value="Phytosulfokine"/>
</dbReference>
<dbReference type="GO" id="GO:0008283">
    <property type="term" value="P:cell population proliferation"/>
    <property type="evidence" value="ECO:0007669"/>
    <property type="project" value="UniProtKB-UniRule"/>
</dbReference>
<evidence type="ECO:0000256" key="2">
    <source>
        <dbReference type="ARBA" id="ARBA00010781"/>
    </source>
</evidence>
<feature type="signal peptide" evidence="9">
    <location>
        <begin position="1"/>
        <end position="16"/>
    </location>
</feature>
<name>A0AAE1J4Q5_9FABA</name>
<comment type="PTM">
    <text evidence="9">Sulfation is important for activity and for the binding to a putative membrane receptor.</text>
</comment>
<evidence type="ECO:0000313" key="11">
    <source>
        <dbReference type="EMBL" id="KAK4263670.1"/>
    </source>
</evidence>
<organism evidence="11 12">
    <name type="scientific">Acacia crassicarpa</name>
    <name type="common">northern wattle</name>
    <dbReference type="NCBI Taxonomy" id="499986"/>
    <lineage>
        <taxon>Eukaryota</taxon>
        <taxon>Viridiplantae</taxon>
        <taxon>Streptophyta</taxon>
        <taxon>Embryophyta</taxon>
        <taxon>Tracheophyta</taxon>
        <taxon>Spermatophyta</taxon>
        <taxon>Magnoliopsida</taxon>
        <taxon>eudicotyledons</taxon>
        <taxon>Gunneridae</taxon>
        <taxon>Pentapetalae</taxon>
        <taxon>rosids</taxon>
        <taxon>fabids</taxon>
        <taxon>Fabales</taxon>
        <taxon>Fabaceae</taxon>
        <taxon>Caesalpinioideae</taxon>
        <taxon>mimosoid clade</taxon>
        <taxon>Acacieae</taxon>
        <taxon>Acacia</taxon>
    </lineage>
</organism>
<feature type="chain" id="PRO_5041778547" description="Phytosulfokine" evidence="9">
    <location>
        <begin position="17"/>
        <end position="86"/>
    </location>
</feature>
<keyword evidence="8 9" id="KW-0339">Growth factor</keyword>
<dbReference type="EMBL" id="JAWXYG010000009">
    <property type="protein sequence ID" value="KAK4263670.1"/>
    <property type="molecule type" value="Genomic_DNA"/>
</dbReference>
<comment type="function">
    <text evidence="9">Promotes plant cell differentiation, organogenesis and somatic embryogenesis as well as cell proliferation.</text>
</comment>
<reference evidence="11" key="1">
    <citation type="submission" date="2023-10" db="EMBL/GenBank/DDBJ databases">
        <title>Chromosome-level genome of the transformable northern wattle, Acacia crassicarpa.</title>
        <authorList>
            <person name="Massaro I."/>
            <person name="Sinha N.R."/>
            <person name="Poethig S."/>
            <person name="Leichty A.R."/>
        </authorList>
    </citation>
    <scope>NUCLEOTIDE SEQUENCE</scope>
    <source>
        <strain evidence="11">Acra3RX</strain>
        <tissue evidence="11">Leaf</tissue>
    </source>
</reference>
<comment type="subcellular location">
    <subcellularLocation>
        <location evidence="1 9">Secreted</location>
    </subcellularLocation>
</comment>
<keyword evidence="12" id="KW-1185">Reference proteome</keyword>
<evidence type="ECO:0000256" key="3">
    <source>
        <dbReference type="ARBA" id="ARBA00022473"/>
    </source>
</evidence>
<protein>
    <recommendedName>
        <fullName evidence="9">Phytosulfokine</fullName>
    </recommendedName>
    <component>
        <recommendedName>
            <fullName evidence="9">Phytosulfokine-alpha</fullName>
            <shortName evidence="9">PSK-alpha</shortName>
            <shortName evidence="9">Phytosulfokine-a</shortName>
        </recommendedName>
    </component>
    <component>
        <recommendedName>
            <fullName evidence="9">Phytosulfokine-beta</fullName>
            <shortName evidence="9">PSK-beta</shortName>
            <shortName evidence="9">Phytosulfokine-b</shortName>
        </recommendedName>
    </component>
</protein>
<dbReference type="Proteomes" id="UP001293593">
    <property type="component" value="Unassembled WGS sequence"/>
</dbReference>
<keyword evidence="4 9" id="KW-0964">Secreted</keyword>
<dbReference type="AlphaFoldDB" id="A0AAE1J4Q5"/>
<evidence type="ECO:0000256" key="4">
    <source>
        <dbReference type="ARBA" id="ARBA00022525"/>
    </source>
</evidence>
<comment type="similarity">
    <text evidence="2 9">Belongs to the phytosulfokine family.</text>
</comment>
<comment type="PTM">
    <text evidence="9">PSK-alpha is produced by endopeptidase digestion. PSK-beta is produced from PSK-alpha by exopeptidase digestion.</text>
</comment>
<evidence type="ECO:0000313" key="12">
    <source>
        <dbReference type="Proteomes" id="UP001293593"/>
    </source>
</evidence>
<dbReference type="PANTHER" id="PTHR33285:SF55">
    <property type="entry name" value="PHYTOSULFOKINES 3"/>
    <property type="match status" value="1"/>
</dbReference>
<evidence type="ECO:0000256" key="5">
    <source>
        <dbReference type="ARBA" id="ARBA00022641"/>
    </source>
</evidence>
<evidence type="ECO:0000256" key="8">
    <source>
        <dbReference type="ARBA" id="ARBA00023030"/>
    </source>
</evidence>
<keyword evidence="3 9" id="KW-0217">Developmental protein</keyword>
<accession>A0AAE1J4Q5</accession>
<dbReference type="PANTHER" id="PTHR33285">
    <property type="entry name" value="PHYTOSULFOKINES 3"/>
    <property type="match status" value="1"/>
</dbReference>
<evidence type="ECO:0000256" key="10">
    <source>
        <dbReference type="SAM" id="MobiDB-lite"/>
    </source>
</evidence>
<proteinExistence type="inferred from homology"/>
<evidence type="ECO:0000256" key="7">
    <source>
        <dbReference type="ARBA" id="ARBA00022782"/>
    </source>
</evidence>
<keyword evidence="7 9" id="KW-0221">Differentiation</keyword>
<comment type="caution">
    <text evidence="11">The sequence shown here is derived from an EMBL/GenBank/DDBJ whole genome shotgun (WGS) entry which is preliminary data.</text>
</comment>
<feature type="region of interest" description="Disordered" evidence="10">
    <location>
        <begin position="24"/>
        <end position="51"/>
    </location>
</feature>